<proteinExistence type="predicted"/>
<dbReference type="EMBL" id="LUUL01000146">
    <property type="protein sequence ID" value="OAI21247.1"/>
    <property type="molecule type" value="Genomic_DNA"/>
</dbReference>
<dbReference type="InterPro" id="IPR047879">
    <property type="entry name" value="YjiT"/>
</dbReference>
<protein>
    <submittedName>
        <fullName evidence="1">Uncharacterized protein</fullName>
    </submittedName>
</protein>
<dbReference type="Proteomes" id="UP000077734">
    <property type="component" value="Unassembled WGS sequence"/>
</dbReference>
<name>A0AA91D826_9GAMM</name>
<evidence type="ECO:0000313" key="2">
    <source>
        <dbReference type="Proteomes" id="UP000077734"/>
    </source>
</evidence>
<dbReference type="AlphaFoldDB" id="A0AA91D826"/>
<accession>A0AA91D826</accession>
<dbReference type="NCBIfam" id="NF038336">
    <property type="entry name" value="YjiT_fam"/>
    <property type="match status" value="1"/>
</dbReference>
<keyword evidence="2" id="KW-1185">Reference proteome</keyword>
<gene>
    <name evidence="1" type="ORF">A1356_21275</name>
</gene>
<comment type="caution">
    <text evidence="1">The sequence shown here is derived from an EMBL/GenBank/DDBJ whole genome shotgun (WGS) entry which is preliminary data.</text>
</comment>
<organism evidence="1 2">
    <name type="scientific">Methylomonas koyamae</name>
    <dbReference type="NCBI Taxonomy" id="702114"/>
    <lineage>
        <taxon>Bacteria</taxon>
        <taxon>Pseudomonadati</taxon>
        <taxon>Pseudomonadota</taxon>
        <taxon>Gammaproteobacteria</taxon>
        <taxon>Methylococcales</taxon>
        <taxon>Methylococcaceae</taxon>
        <taxon>Methylomonas</taxon>
    </lineage>
</organism>
<reference evidence="1 2" key="1">
    <citation type="submission" date="2016-03" db="EMBL/GenBank/DDBJ databases">
        <authorList>
            <person name="Heylen K."/>
            <person name="De Vos P."/>
            <person name="Vekeman B."/>
        </authorList>
    </citation>
    <scope>NUCLEOTIDE SEQUENCE [LARGE SCALE GENOMIC DNA]</scope>
    <source>
        <strain evidence="1 2">R-49807</strain>
    </source>
</reference>
<evidence type="ECO:0000313" key="1">
    <source>
        <dbReference type="EMBL" id="OAI21247.1"/>
    </source>
</evidence>
<sequence length="1091" mass="124947">MNDTEFDSLKSALSTTALFGIENIHKTAGWNAAFVIYASEWWRREYDGSSWSWEKLFASFNADVKVLATGRRNVLVETGLRYWRRQVRIINGSSRYLGTIAIEGGLPLNQITSKSNDWLGRVFRQVIPKYSRLQHTGVNAEGLVGECDYIIPRTYQNEQVFAILGDMVKTVVEFKQKYALHDCNDPITVLDQKKPTWRENFPLPIGTEVGQTLLSDMVLIAAKASDQKPNQPFRGIRKLGADGVFQLHFELAGFVPLDILNLAEPIPSRLDVELVRSDGAVKSLGVALKTTYQDKPSLQIQRCVSIIKGDHAACGYWLRLRHLSTFIYEETIADCEELDTEAPWTFCQQNDDWILEGIASINTRAKQVRILYPSQLRCHESENVVQLQSSTQNHLIEASGIIQFSNNDGANFVIKTGQEVSADRYFLQGKLIAFNSRPMQVYLGLPTLVCVNNENERRTEIPASKLVARLANTRNPWSPASEIHHGVVEFRYQDSQGNVRFRKKCAILPEDFLVRFKPSPKSLDGRICLDNIGDATVICGPGIRHTINSEANAVCVDLFVESDPPAYVDLSLCWPRQPEMLTVTLPFPARGGQIINAEGIKQSSRQPLFLDQLHGFRLRLFNEVPNQNRHLHIELRLRDSTLSDARDLYFLDKVKFKGAVIEIALIDYQEWFQSFLAISRNLDSSVSFAVYENGMELLKAEVKRYQFKLERERGLSFDCVELDNIDHASLGHDQILGIELKAMRLAQPEQTHISLEAQQSEGALTGRWFFYPEKRDLGSWLIYPTESSSVSLRPILWHIGEQADDSELFINGVTTLHRAVTLGKDYRQEAIRNVLKTMCSDYEHSGWNYLRNLCKYCMHLPLASFDVWTISVTSTEVLANLVLQMDERFNKKLSEELPIFWELIPVRDWITALRSLQDYLSKTIDDPEDTQLILESRIKRIASLNQSMTLISRLLKQELFNTSDQELKAMKGIPFDVVKNMIRDSQQELDRRQAERQWPEMLKPEIMARWLQLDKSAQRWLNFENITDHHRAVTILPVLLAIYCSMHCTPQNWLGDSVRIFKINRIKAFDEDWFYATFSIVLAYLSQNSAN</sequence>